<evidence type="ECO:0000259" key="12">
    <source>
        <dbReference type="PROSITE" id="PS51674"/>
    </source>
</evidence>
<dbReference type="Proteomes" id="UP000028659">
    <property type="component" value="Genome"/>
</dbReference>
<evidence type="ECO:0000256" key="9">
    <source>
        <dbReference type="ARBA" id="ARBA00023157"/>
    </source>
</evidence>
<evidence type="ECO:0000256" key="3">
    <source>
        <dbReference type="ARBA" id="ARBA00022485"/>
    </source>
</evidence>
<keyword evidence="14" id="KW-1185">Reference proteome</keyword>
<sequence>MSDWRMRAACRGEDPELFFPDPSDTDSKARAEAICARCPVQTECRRSADKYGIWGGEYFDPEHGAKTSGRRARPREHGTWRGYNQHVNRKEDVCDACREAARAEWNRRNNERPERQKCAVNA</sequence>
<dbReference type="PROSITE" id="PS51674">
    <property type="entry name" value="4FE4S_WBL"/>
    <property type="match status" value="1"/>
</dbReference>
<keyword evidence="4" id="KW-0479">Metal-binding</keyword>
<evidence type="ECO:0000313" key="14">
    <source>
        <dbReference type="Proteomes" id="UP000028659"/>
    </source>
</evidence>
<gene>
    <name evidence="13" type="primary">75</name>
    <name evidence="13" type="ORF">PBI_SPARKY_75</name>
</gene>
<keyword evidence="8" id="KW-0238">DNA-binding</keyword>
<dbReference type="GO" id="GO:0046872">
    <property type="term" value="F:metal ion binding"/>
    <property type="evidence" value="ECO:0007669"/>
    <property type="project" value="UniProtKB-KW"/>
</dbReference>
<dbReference type="EMBL" id="KM083128">
    <property type="protein sequence ID" value="AII28219.1"/>
    <property type="molecule type" value="Genomic_DNA"/>
</dbReference>
<evidence type="ECO:0000256" key="8">
    <source>
        <dbReference type="ARBA" id="ARBA00023125"/>
    </source>
</evidence>
<accession>A0A076G8B1</accession>
<name>A0A076G8B1_9CAUD</name>
<dbReference type="PANTHER" id="PTHR38839">
    <property type="entry name" value="TRANSCRIPTIONAL REGULATOR WHID-RELATED"/>
    <property type="match status" value="1"/>
</dbReference>
<evidence type="ECO:0000256" key="5">
    <source>
        <dbReference type="ARBA" id="ARBA00023004"/>
    </source>
</evidence>
<keyword evidence="9" id="KW-1015">Disulfide bond</keyword>
<keyword evidence="3" id="KW-0004">4Fe-4S</keyword>
<evidence type="ECO:0000256" key="10">
    <source>
        <dbReference type="ARBA" id="ARBA00023163"/>
    </source>
</evidence>
<evidence type="ECO:0000256" key="7">
    <source>
        <dbReference type="ARBA" id="ARBA00023015"/>
    </source>
</evidence>
<dbReference type="GO" id="GO:0003677">
    <property type="term" value="F:DNA binding"/>
    <property type="evidence" value="ECO:0007669"/>
    <property type="project" value="UniProtKB-KW"/>
</dbReference>
<feature type="region of interest" description="Disordered" evidence="11">
    <location>
        <begin position="62"/>
        <end position="82"/>
    </location>
</feature>
<dbReference type="HAMAP" id="MF_01479">
    <property type="entry name" value="WhiB"/>
    <property type="match status" value="1"/>
</dbReference>
<feature type="domain" description="4Fe-4S Wbl-type" evidence="12">
    <location>
        <begin position="9"/>
        <end position="77"/>
    </location>
</feature>
<evidence type="ECO:0000256" key="11">
    <source>
        <dbReference type="SAM" id="MobiDB-lite"/>
    </source>
</evidence>
<evidence type="ECO:0000256" key="2">
    <source>
        <dbReference type="ARBA" id="ARBA00006597"/>
    </source>
</evidence>
<evidence type="ECO:0000256" key="4">
    <source>
        <dbReference type="ARBA" id="ARBA00022723"/>
    </source>
</evidence>
<dbReference type="GO" id="GO:0051539">
    <property type="term" value="F:4 iron, 4 sulfur cluster binding"/>
    <property type="evidence" value="ECO:0007669"/>
    <property type="project" value="UniProtKB-KW"/>
</dbReference>
<protein>
    <submittedName>
        <fullName evidence="13">WhiB</fullName>
    </submittedName>
</protein>
<evidence type="ECO:0000256" key="1">
    <source>
        <dbReference type="ARBA" id="ARBA00001966"/>
    </source>
</evidence>
<evidence type="ECO:0000313" key="13">
    <source>
        <dbReference type="EMBL" id="AII28219.1"/>
    </source>
</evidence>
<dbReference type="RefSeq" id="YP_009125454.1">
    <property type="nucleotide sequence ID" value="NC_026597.1"/>
</dbReference>
<dbReference type="InterPro" id="IPR034768">
    <property type="entry name" value="4FE4S_WBL"/>
</dbReference>
<dbReference type="GO" id="GO:0045892">
    <property type="term" value="P:negative regulation of DNA-templated transcription"/>
    <property type="evidence" value="ECO:0007669"/>
    <property type="project" value="TreeGrafter"/>
</dbReference>
<dbReference type="GO" id="GO:0047134">
    <property type="term" value="F:protein-disulfide reductase [NAD(P)H] activity"/>
    <property type="evidence" value="ECO:0007669"/>
    <property type="project" value="TreeGrafter"/>
</dbReference>
<dbReference type="Pfam" id="PF02467">
    <property type="entry name" value="Whib"/>
    <property type="match status" value="1"/>
</dbReference>
<keyword evidence="7" id="KW-0805">Transcription regulation</keyword>
<proteinExistence type="inferred from homology"/>
<keyword evidence="5" id="KW-0408">Iron</keyword>
<dbReference type="InterPro" id="IPR003482">
    <property type="entry name" value="Whib"/>
</dbReference>
<keyword evidence="10" id="KW-0804">Transcription</keyword>
<organism evidence="13 14">
    <name type="scientific">Mycobacterium phage Sparky</name>
    <dbReference type="NCBI Taxonomy" id="1527493"/>
    <lineage>
        <taxon>Viruses</taxon>
        <taxon>Duplodnaviria</taxon>
        <taxon>Heunggongvirae</taxon>
        <taxon>Uroviricota</taxon>
        <taxon>Caudoviricetes</taxon>
        <taxon>Sparkyvirus</taxon>
        <taxon>Sparkyvirus sparky</taxon>
    </lineage>
</organism>
<evidence type="ECO:0000256" key="6">
    <source>
        <dbReference type="ARBA" id="ARBA00023014"/>
    </source>
</evidence>
<comment type="similarity">
    <text evidence="2">Belongs to the WhiB family.</text>
</comment>
<dbReference type="OrthoDB" id="17842at10239"/>
<dbReference type="GeneID" id="23680242"/>
<reference evidence="13 14" key="1">
    <citation type="submission" date="2014-07" db="EMBL/GenBank/DDBJ databases">
        <authorList>
            <person name="Simmons-Yager K."/>
            <person name="Taylor B.J."/>
            <person name="Thorniley A.J."/>
            <person name="Dasenko M.A."/>
            <person name="Denver D.R."/>
            <person name="Garcia-Ruiz H."/>
            <person name="Hoyer J.S."/>
            <person name="Jogdeo S."/>
            <person name="Sullivan C.M."/>
            <person name="Peterson M.R."/>
            <person name="Rowley E.R."/>
            <person name="Schnitzler C.E."/>
            <person name="Vining K.J."/>
            <person name="Almabruk K.H."/>
            <person name="Banawas S."/>
            <person name="Beatty C."/>
            <person name="Bullock C.J."/>
            <person name="Cappellazzi J.E."/>
            <person name="Chagani S.E."/>
            <person name="Chatterjee P."/>
            <person name="Cram E.D."/>
            <person name="Elorriaga M.E.S.T.E.F.A."/>
            <person name="Esser M."/>
            <person name="Fellows E.J."/>
            <person name="Garcia G.R."/>
            <person name="Gullaba J.M."/>
            <person name="Kinsley M.A."/>
            <person name="Luo F."/>
            <person name="Mcginnis M."/>
            <person name="Paquette C.E."/>
            <person name="Reddekopp R.L."/>
            <person name="Rosen K.L."/>
            <person name="Sahlfeld L.M."/>
            <person name="Vondras A.M."/>
            <person name="Wang J.X."/>
            <person name="Weiss E.S."/>
            <person name="Wernick R."/>
            <person name="Abuelizz H.A."/>
            <person name="Amaro Y."/>
            <person name="Archer C.L."/>
            <person name="Basu A."/>
            <person name="Bellinger M.R."/>
            <person name="Johnson S.F."/>
            <person name="Kitchen S.A."/>
            <person name="Li M."/>
            <person name="Morey-Castro K.E."/>
            <person name="Lavalleur H.J."/>
            <person name="Rangel L.J."/>
            <person name="Ree J.F."/>
            <person name="Shay S.D."/>
            <person name="Sheng Y."/>
            <person name="Smyth J.C."/>
            <person name="Stamm E.A."/>
            <person name="Taylor C.R."/>
            <person name="Vining O.B."/>
            <person name="Wanzeck K.M."/>
            <person name="Watson G."/>
            <person name="Bruck A.J."/>
            <person name="Anders K.R."/>
            <person name="Braun M.A."/>
            <person name="Delesalle V.A."/>
            <person name="Hughes L.E."/>
            <person name="Ware V.C."/>
            <person name="Bradley K.W."/>
            <person name="Barker L.P."/>
            <person name="Asai D.J."/>
            <person name="Bowman C.A."/>
            <person name="Russell D.A."/>
            <person name="Pope W.H."/>
            <person name="Jacobs-Sera D."/>
            <person name="Hendrix R.W."/>
            <person name="Hatfull G.F."/>
        </authorList>
    </citation>
    <scope>NUCLEOTIDE SEQUENCE [LARGE SCALE GENOMIC DNA]</scope>
</reference>
<comment type="cofactor">
    <cofactor evidence="1">
        <name>[4Fe-4S] cluster</name>
        <dbReference type="ChEBI" id="CHEBI:49883"/>
    </cofactor>
</comment>
<dbReference type="KEGG" id="vg:23680242"/>
<keyword evidence="6" id="KW-0411">Iron-sulfur</keyword>